<dbReference type="AlphaFoldDB" id="A0A0H5SI29"/>
<protein>
    <submittedName>
        <fullName evidence="1">Uncharacterized protein</fullName>
    </submittedName>
</protein>
<evidence type="ECO:0000313" key="2">
    <source>
        <dbReference type="Proteomes" id="UP000236497"/>
    </source>
</evidence>
<organism evidence="1 2">
    <name type="scientific">Herbinix hemicellulosilytica</name>
    <dbReference type="NCBI Taxonomy" id="1564487"/>
    <lineage>
        <taxon>Bacteria</taxon>
        <taxon>Bacillati</taxon>
        <taxon>Bacillota</taxon>
        <taxon>Clostridia</taxon>
        <taxon>Lachnospirales</taxon>
        <taxon>Lachnospiraceae</taxon>
        <taxon>Herbinix</taxon>
    </lineage>
</organism>
<dbReference type="EMBL" id="CVTD020000015">
    <property type="protein sequence ID" value="CRZ34466.1"/>
    <property type="molecule type" value="Genomic_DNA"/>
</dbReference>
<gene>
    <name evidence="1" type="ORF">HHT355_1264</name>
</gene>
<proteinExistence type="predicted"/>
<reference evidence="1 2" key="1">
    <citation type="submission" date="2015-06" db="EMBL/GenBank/DDBJ databases">
        <authorList>
            <person name="Wibberg Daniel"/>
        </authorList>
    </citation>
    <scope>NUCLEOTIDE SEQUENCE [LARGE SCALE GENOMIC DNA]</scope>
    <source>
        <strain evidence="1 2">T3/55T</strain>
    </source>
</reference>
<dbReference type="Proteomes" id="UP000236497">
    <property type="component" value="Unassembled WGS sequence"/>
</dbReference>
<sequence>MDEYLSLIEKYKKFLVLFYMLINCRMVKIQGLLCNLNYGPVQKL</sequence>
<name>A0A0H5SI29_HERHM</name>
<accession>A0A0H5SI29</accession>
<evidence type="ECO:0000313" key="1">
    <source>
        <dbReference type="EMBL" id="CRZ34466.1"/>
    </source>
</evidence>
<keyword evidence="2" id="KW-1185">Reference proteome</keyword>